<dbReference type="RefSeq" id="WP_285485978.1">
    <property type="nucleotide sequence ID" value="NZ_BSTI01000002.1"/>
</dbReference>
<dbReference type="Pfam" id="PF13450">
    <property type="entry name" value="NAD_binding_8"/>
    <property type="match status" value="1"/>
</dbReference>
<comment type="caution">
    <text evidence="1">The sequence shown here is derived from an EMBL/GenBank/DDBJ whole genome shotgun (WGS) entry which is preliminary data.</text>
</comment>
<protein>
    <submittedName>
        <fullName evidence="1">Dehydrogenase</fullName>
    </submittedName>
</protein>
<gene>
    <name evidence="1" type="ORF">Atai01_09100</name>
</gene>
<dbReference type="InterPro" id="IPR036188">
    <property type="entry name" value="FAD/NAD-bd_sf"/>
</dbReference>
<dbReference type="SUPFAM" id="SSF51905">
    <property type="entry name" value="FAD/NAD(P)-binding domain"/>
    <property type="match status" value="1"/>
</dbReference>
<reference evidence="1" key="1">
    <citation type="submission" date="2023-03" db="EMBL/GenBank/DDBJ databases">
        <title>Amycolatopsis taiwanensis NBRC 103393.</title>
        <authorList>
            <person name="Ichikawa N."/>
            <person name="Sato H."/>
            <person name="Tonouchi N."/>
        </authorList>
    </citation>
    <scope>NUCLEOTIDE SEQUENCE</scope>
    <source>
        <strain evidence="1">NBRC 103393</strain>
    </source>
</reference>
<dbReference type="Gene3D" id="3.50.50.60">
    <property type="entry name" value="FAD/NAD(P)-binding domain"/>
    <property type="match status" value="1"/>
</dbReference>
<proteinExistence type="predicted"/>
<name>A0A9W6QX24_9PSEU</name>
<accession>A0A9W6QX24</accession>
<dbReference type="PANTHER" id="PTHR10668">
    <property type="entry name" value="PHYTOENE DEHYDROGENASE"/>
    <property type="match status" value="1"/>
</dbReference>
<evidence type="ECO:0000313" key="2">
    <source>
        <dbReference type="Proteomes" id="UP001165136"/>
    </source>
</evidence>
<evidence type="ECO:0000313" key="1">
    <source>
        <dbReference type="EMBL" id="GLY64291.1"/>
    </source>
</evidence>
<sequence length="493" mass="52132">MTSSDVVVVGSGPNGLAAGVILARAGLRVEIREGAPELGGGLRSKALFDSGVVHDVCSAVHPMAAAARFFREFDLPGRGVELCRPEIAYGHPLDGGRAGLAYGSLTQTCEHLGVDGARYRWLMAPLVEHSQSLVDAFLSDLRRLPPDPLALLQLPARVLAQGTSLVWRQFRGAAAPAMLAGIAGHAIGKLPSLTAGGIVLLLGHLAHVNGWPVPRGGSRRITNAMADDILAHNGILHTGTPVTDLKELAKFRAVLLDVGPRGLVDLAGPLLPASYRRRLEAYRYGPAVAKVDFLVSEPIPWANPELRKAGTVHVCGDQAEVFASENAAVRGRLPDRPYVLLSEPMVADPSRGLPGKRPVWAYCHVPNGDPVDPAAKIRRQIERFAPGFSDTILASQSTTAPQIAAYNANYVGGDIATGAVNLRQFLARPVPRWNPYRTPIEGVYLCSAATPPGPGVHGMCGYFAAKSVLRNEFGITELPSLAPLSLVGNGGTA</sequence>
<dbReference type="AlphaFoldDB" id="A0A9W6QX24"/>
<dbReference type="PANTHER" id="PTHR10668:SF105">
    <property type="entry name" value="DEHYDROGENASE-RELATED"/>
    <property type="match status" value="1"/>
</dbReference>
<dbReference type="PRINTS" id="PR00420">
    <property type="entry name" value="RNGMNOXGNASE"/>
</dbReference>
<dbReference type="Proteomes" id="UP001165136">
    <property type="component" value="Unassembled WGS sequence"/>
</dbReference>
<organism evidence="1 2">
    <name type="scientific">Amycolatopsis taiwanensis</name>
    <dbReference type="NCBI Taxonomy" id="342230"/>
    <lineage>
        <taxon>Bacteria</taxon>
        <taxon>Bacillati</taxon>
        <taxon>Actinomycetota</taxon>
        <taxon>Actinomycetes</taxon>
        <taxon>Pseudonocardiales</taxon>
        <taxon>Pseudonocardiaceae</taxon>
        <taxon>Amycolatopsis</taxon>
    </lineage>
</organism>
<keyword evidence="2" id="KW-1185">Reference proteome</keyword>
<dbReference type="EMBL" id="BSTI01000002">
    <property type="protein sequence ID" value="GLY64291.1"/>
    <property type="molecule type" value="Genomic_DNA"/>
</dbReference>